<dbReference type="RefSeq" id="WP_150862742.1">
    <property type="nucleotide sequence ID" value="NZ_VYXP01000002.1"/>
</dbReference>
<dbReference type="Proteomes" id="UP000325372">
    <property type="component" value="Unassembled WGS sequence"/>
</dbReference>
<dbReference type="PANTHER" id="PTHR38774">
    <property type="entry name" value="CYTOPLASMIC PROTEIN-RELATED"/>
    <property type="match status" value="1"/>
</dbReference>
<keyword evidence="2" id="KW-1185">Reference proteome</keyword>
<evidence type="ECO:0000313" key="1">
    <source>
        <dbReference type="EMBL" id="KAA9133181.1"/>
    </source>
</evidence>
<proteinExistence type="predicted"/>
<name>A0A5N0TEZ4_9GAMM</name>
<evidence type="ECO:0000313" key="2">
    <source>
        <dbReference type="Proteomes" id="UP000325372"/>
    </source>
</evidence>
<protein>
    <submittedName>
        <fullName evidence="1">DUF1249 domain-containing protein</fullName>
    </submittedName>
</protein>
<gene>
    <name evidence="1" type="ORF">F3N42_02145</name>
</gene>
<dbReference type="AlphaFoldDB" id="A0A5N0TEZ4"/>
<dbReference type="InterPro" id="IPR009659">
    <property type="entry name" value="DUF1249"/>
</dbReference>
<organism evidence="1 2">
    <name type="scientific">Marinihelvus fidelis</name>
    <dbReference type="NCBI Taxonomy" id="2613842"/>
    <lineage>
        <taxon>Bacteria</taxon>
        <taxon>Pseudomonadati</taxon>
        <taxon>Pseudomonadota</taxon>
        <taxon>Gammaproteobacteria</taxon>
        <taxon>Chromatiales</taxon>
        <taxon>Wenzhouxiangellaceae</taxon>
        <taxon>Marinihelvus</taxon>
    </lineage>
</organism>
<dbReference type="Pfam" id="PF06853">
    <property type="entry name" value="DUF1249"/>
    <property type="match status" value="1"/>
</dbReference>
<accession>A0A5N0TEZ4</accession>
<dbReference type="EMBL" id="VYXP01000002">
    <property type="protein sequence ID" value="KAA9133181.1"/>
    <property type="molecule type" value="Genomic_DNA"/>
</dbReference>
<sequence>MVSFRDSHGVLRRPRLKNLQRAQEEIYRQLQLLMPEAVAHHDTFASRVDGSPELRLELLERHPYTHFVRLTYLFGDERRQRLAPDAHIRVYHDARIAEVTAFDSVQGFNRTAHPWYPVLPLVQRAWRENVALEKWLGYLLGQGHRFDTMTAVDSAIPTAEKTARVAAPA</sequence>
<comment type="caution">
    <text evidence="1">The sequence shown here is derived from an EMBL/GenBank/DDBJ whole genome shotgun (WGS) entry which is preliminary data.</text>
</comment>
<dbReference type="PANTHER" id="PTHR38774:SF1">
    <property type="entry name" value="CYTOPLASMIC PROTEIN"/>
    <property type="match status" value="1"/>
</dbReference>
<reference evidence="1 2" key="1">
    <citation type="submission" date="2019-09" db="EMBL/GenBank/DDBJ databases">
        <title>Wenzhouxiangella sp. Genome sequencing and assembly.</title>
        <authorList>
            <person name="Zhang R."/>
        </authorList>
    </citation>
    <scope>NUCLEOTIDE SEQUENCE [LARGE SCALE GENOMIC DNA]</scope>
    <source>
        <strain evidence="1 2">W260</strain>
    </source>
</reference>